<dbReference type="RefSeq" id="WP_054558623.1">
    <property type="nucleotide sequence ID" value="NZ_LDJX01000002.1"/>
</dbReference>
<dbReference type="InterPro" id="IPR038726">
    <property type="entry name" value="PDDEXK_AddAB-type"/>
</dbReference>
<accession>A0A0P7AXZ0</accession>
<dbReference type="InterPro" id="IPR011604">
    <property type="entry name" value="PDDEXK-like_dom_sf"/>
</dbReference>
<evidence type="ECO:0000313" key="2">
    <source>
        <dbReference type="EMBL" id="KPM33071.1"/>
    </source>
</evidence>
<evidence type="ECO:0000313" key="3">
    <source>
        <dbReference type="Proteomes" id="UP000050280"/>
    </source>
</evidence>
<dbReference type="Gene3D" id="3.90.320.10">
    <property type="match status" value="1"/>
</dbReference>
<dbReference type="OrthoDB" id="9762792at2"/>
<evidence type="ECO:0000259" key="1">
    <source>
        <dbReference type="Pfam" id="PF12705"/>
    </source>
</evidence>
<sequence length="916" mass="103832">MQSFLSQVAKHLIQNHPQLDGLVLVLPSNRAATFLSNALSKAISKPMLLPRLLSIETFITELSALQPTTPHELPIHLYDAYLSLNPEPAAKYLEFLSWGQTLLNDFDEIDRYLTPHNQLFDYLTAADEIKSWYLKPKNQTPLVQQHFNFLRELKGLYHTLEQKLDKDNLGYQGKRYRQAVANLPTYLEDNPRLHYGFIGFNAFNTAEETIVKKLLEAGTITLYWDLDPYFKPDGIHDANYFIKNHTKKWDTATAAHWFSADDSYLSEKNIQITGVPKNSSQANYVGSLLHQLSEEIAAAPVALVLSDESLLPLVLHAIPKTVENINVTMGYPLGNTESFQLIHQLLALCSRSSRLAFTRQEMQTLFSNPFFQSYVNQRNASGSAYILNRIQQQNYSSLTRQQLADLLPNSLEALRLFIVEQIPKTASFIGLLKNLITHLGPKFKADGNTLEVQALQTITTILDTFQDITEKKNYLQLLANSEPLFHALCKNKSLDLKGNPFKGLQIMGMLETRCLDFETVIIMSVNEGILPAGKTQNSFIPLDAKIEFGLPTYKEKDAVYTYHFYRLLQRARQIFITYNTETDVLEGGEKSRLIAQLLTDENINPYITHTISSPDIPITPTSMVHVQKTEGLITALTELCESGLSPTSLSTYIEDPYAFYKRYILNIDEPQPVTNTIAPNLFGTIIHDTLEELYAPFLNKRLTADQLKKTKEDVNRVVQKQFAKTYSDSSIDHGQNLIVYQVLVRYIQNQLDYEIQQCQKHDIVLLGLEQKLEAFLKVPGLDKTIKIKGKLDRVDRYDGHIRILDYKTGNVLSSNVLISSFEEVVTQKQKNKAFQLLCYALMYSKTMGNQPLLAGIIPIKNMGNGILQFALKTSGKPSNRNPIIDQQVLDQFEEALIGLIRGMFNSKENLIASADT</sequence>
<dbReference type="SUPFAM" id="SSF52980">
    <property type="entry name" value="Restriction endonuclease-like"/>
    <property type="match status" value="1"/>
</dbReference>
<dbReference type="PATRIC" id="fig|1300341.3.peg.1691"/>
<comment type="caution">
    <text evidence="2">The sequence shown here is derived from an EMBL/GenBank/DDBJ whole genome shotgun (WGS) entry which is preliminary data.</text>
</comment>
<feature type="domain" description="PD-(D/E)XK endonuclease-like" evidence="1">
    <location>
        <begin position="644"/>
        <end position="906"/>
    </location>
</feature>
<protein>
    <recommendedName>
        <fullName evidence="1">PD-(D/E)XK endonuclease-like domain-containing protein</fullName>
    </recommendedName>
</protein>
<dbReference type="InterPro" id="IPR027417">
    <property type="entry name" value="P-loop_NTPase"/>
</dbReference>
<name>A0A0P7AXZ0_9FLAO</name>
<organism evidence="2 3">
    <name type="scientific">Croceitalea dokdonensis DOKDO 023</name>
    <dbReference type="NCBI Taxonomy" id="1300341"/>
    <lineage>
        <taxon>Bacteria</taxon>
        <taxon>Pseudomonadati</taxon>
        <taxon>Bacteroidota</taxon>
        <taxon>Flavobacteriia</taxon>
        <taxon>Flavobacteriales</taxon>
        <taxon>Flavobacteriaceae</taxon>
        <taxon>Croceitalea</taxon>
    </lineage>
</organism>
<keyword evidence="3" id="KW-1185">Reference proteome</keyword>
<dbReference type="InterPro" id="IPR011335">
    <property type="entry name" value="Restrct_endonuc-II-like"/>
</dbReference>
<reference evidence="2 3" key="1">
    <citation type="submission" date="2015-09" db="EMBL/GenBank/DDBJ databases">
        <title>Genome sequence of the marine flavobacterium Croceitalea dokdonensis DOKDO 023 that contains proton- and sodium-pumping rhodopsins.</title>
        <authorList>
            <person name="Kwon S.-K."/>
            <person name="Lee H.K."/>
            <person name="Kwak M.-J."/>
            <person name="Kim J.F."/>
        </authorList>
    </citation>
    <scope>NUCLEOTIDE SEQUENCE [LARGE SCALE GENOMIC DNA]</scope>
    <source>
        <strain evidence="2 3">DOKDO 023</strain>
    </source>
</reference>
<dbReference type="EMBL" id="LDJX01000002">
    <property type="protein sequence ID" value="KPM33071.1"/>
    <property type="molecule type" value="Genomic_DNA"/>
</dbReference>
<dbReference type="STRING" id="1300341.I595_1498"/>
<proteinExistence type="predicted"/>
<dbReference type="Pfam" id="PF12705">
    <property type="entry name" value="PDDEXK_1"/>
    <property type="match status" value="1"/>
</dbReference>
<dbReference type="SUPFAM" id="SSF52540">
    <property type="entry name" value="P-loop containing nucleoside triphosphate hydrolases"/>
    <property type="match status" value="1"/>
</dbReference>
<gene>
    <name evidence="2" type="ORF">I595_1498</name>
</gene>
<dbReference type="Proteomes" id="UP000050280">
    <property type="component" value="Unassembled WGS sequence"/>
</dbReference>
<dbReference type="AlphaFoldDB" id="A0A0P7AXZ0"/>